<gene>
    <name evidence="6" type="ORF">ACFLIM_43320</name>
</gene>
<dbReference type="EMBL" id="JBICRM010000042">
    <property type="protein sequence ID" value="MFG1710019.1"/>
    <property type="molecule type" value="Genomic_DNA"/>
</dbReference>
<comment type="caution">
    <text evidence="6">The sequence shown here is derived from an EMBL/GenBank/DDBJ whole genome shotgun (WGS) entry which is preliminary data.</text>
</comment>
<evidence type="ECO:0000313" key="6">
    <source>
        <dbReference type="EMBL" id="MFG1710019.1"/>
    </source>
</evidence>
<proteinExistence type="predicted"/>
<sequence>MLPRGTTAGEPPRRSIGQYQADFGTVFALMFLATLPVLICYLFPQKQFVKGLTGGATKG</sequence>
<organism evidence="6 7">
    <name type="scientific">Nonomuraea marmarensis</name>
    <dbReference type="NCBI Taxonomy" id="3351344"/>
    <lineage>
        <taxon>Bacteria</taxon>
        <taxon>Bacillati</taxon>
        <taxon>Actinomycetota</taxon>
        <taxon>Actinomycetes</taxon>
        <taxon>Streptosporangiales</taxon>
        <taxon>Streptosporangiaceae</taxon>
        <taxon>Nonomuraea</taxon>
    </lineage>
</organism>
<evidence type="ECO:0000256" key="5">
    <source>
        <dbReference type="SAM" id="Phobius"/>
    </source>
</evidence>
<keyword evidence="7" id="KW-1185">Reference proteome</keyword>
<evidence type="ECO:0000256" key="4">
    <source>
        <dbReference type="ARBA" id="ARBA00023136"/>
    </source>
</evidence>
<evidence type="ECO:0000256" key="3">
    <source>
        <dbReference type="ARBA" id="ARBA00022989"/>
    </source>
</evidence>
<feature type="transmembrane region" description="Helical" evidence="5">
    <location>
        <begin position="23"/>
        <end position="43"/>
    </location>
</feature>
<keyword evidence="2 5" id="KW-0812">Transmembrane</keyword>
<dbReference type="RefSeq" id="WP_393175388.1">
    <property type="nucleotide sequence ID" value="NZ_JBICRM010000042.1"/>
</dbReference>
<evidence type="ECO:0000313" key="7">
    <source>
        <dbReference type="Proteomes" id="UP001603978"/>
    </source>
</evidence>
<keyword evidence="3 5" id="KW-1133">Transmembrane helix</keyword>
<comment type="subcellular location">
    <subcellularLocation>
        <location evidence="1">Membrane</location>
        <topology evidence="1">Multi-pass membrane protein</topology>
    </subcellularLocation>
</comment>
<dbReference type="SUPFAM" id="SSF161098">
    <property type="entry name" value="MetI-like"/>
    <property type="match status" value="1"/>
</dbReference>
<accession>A0ABW7AVE1</accession>
<dbReference type="Proteomes" id="UP001603978">
    <property type="component" value="Unassembled WGS sequence"/>
</dbReference>
<dbReference type="InterPro" id="IPR035906">
    <property type="entry name" value="MetI-like_sf"/>
</dbReference>
<name>A0ABW7AVE1_9ACTN</name>
<protein>
    <recommendedName>
        <fullName evidence="8">Raffinose/stachyose/melibiose transport system permease protein</fullName>
    </recommendedName>
</protein>
<reference evidence="6 7" key="1">
    <citation type="submission" date="2024-10" db="EMBL/GenBank/DDBJ databases">
        <authorList>
            <person name="Topkara A.R."/>
            <person name="Saygin H."/>
        </authorList>
    </citation>
    <scope>NUCLEOTIDE SEQUENCE [LARGE SCALE GENOMIC DNA]</scope>
    <source>
        <strain evidence="6 7">M3C6</strain>
    </source>
</reference>
<evidence type="ECO:0000256" key="1">
    <source>
        <dbReference type="ARBA" id="ARBA00004141"/>
    </source>
</evidence>
<evidence type="ECO:0000256" key="2">
    <source>
        <dbReference type="ARBA" id="ARBA00022692"/>
    </source>
</evidence>
<keyword evidence="4 5" id="KW-0472">Membrane</keyword>
<evidence type="ECO:0008006" key="8">
    <source>
        <dbReference type="Google" id="ProtNLM"/>
    </source>
</evidence>